<dbReference type="Proteomes" id="UP000541444">
    <property type="component" value="Unassembled WGS sequence"/>
</dbReference>
<organism evidence="1 2">
    <name type="scientific">Kingdonia uniflora</name>
    <dbReference type="NCBI Taxonomy" id="39325"/>
    <lineage>
        <taxon>Eukaryota</taxon>
        <taxon>Viridiplantae</taxon>
        <taxon>Streptophyta</taxon>
        <taxon>Embryophyta</taxon>
        <taxon>Tracheophyta</taxon>
        <taxon>Spermatophyta</taxon>
        <taxon>Magnoliopsida</taxon>
        <taxon>Ranunculales</taxon>
        <taxon>Circaeasteraceae</taxon>
        <taxon>Kingdonia</taxon>
    </lineage>
</organism>
<reference evidence="1 2" key="1">
    <citation type="journal article" date="2020" name="IScience">
        <title>Genome Sequencing of the Endangered Kingdonia uniflora (Circaeasteraceae, Ranunculales) Reveals Potential Mechanisms of Evolutionary Specialization.</title>
        <authorList>
            <person name="Sun Y."/>
            <person name="Deng T."/>
            <person name="Zhang A."/>
            <person name="Moore M.J."/>
            <person name="Landis J.B."/>
            <person name="Lin N."/>
            <person name="Zhang H."/>
            <person name="Zhang X."/>
            <person name="Huang J."/>
            <person name="Zhang X."/>
            <person name="Sun H."/>
            <person name="Wang H."/>
        </authorList>
    </citation>
    <scope>NUCLEOTIDE SEQUENCE [LARGE SCALE GENOMIC DNA]</scope>
    <source>
        <strain evidence="1">TB1705</strain>
        <tissue evidence="1">Leaf</tissue>
    </source>
</reference>
<accession>A0A7J7NZ04</accession>
<keyword evidence="2" id="KW-1185">Reference proteome</keyword>
<gene>
    <name evidence="1" type="ORF">GIB67_025924</name>
</gene>
<proteinExistence type="predicted"/>
<dbReference type="AlphaFoldDB" id="A0A7J7NZ04"/>
<evidence type="ECO:0000313" key="2">
    <source>
        <dbReference type="Proteomes" id="UP000541444"/>
    </source>
</evidence>
<sequence>MKDSLCIWLDLHTGLVCEWLVKLLAWLSHRCELCPNPTFYFTILSSFATGYSFEVLDPYYE</sequence>
<name>A0A7J7NZ04_9MAGN</name>
<evidence type="ECO:0000313" key="1">
    <source>
        <dbReference type="EMBL" id="KAF6172419.1"/>
    </source>
</evidence>
<comment type="caution">
    <text evidence="1">The sequence shown here is derived from an EMBL/GenBank/DDBJ whole genome shotgun (WGS) entry which is preliminary data.</text>
</comment>
<dbReference type="EMBL" id="JACGCM010000428">
    <property type="protein sequence ID" value="KAF6172419.1"/>
    <property type="molecule type" value="Genomic_DNA"/>
</dbReference>
<protein>
    <submittedName>
        <fullName evidence="1">Uncharacterized protein</fullName>
    </submittedName>
</protein>